<dbReference type="Proteomes" id="UP000828443">
    <property type="component" value="Segment"/>
</dbReference>
<organism evidence="1 2">
    <name type="scientific">Kosakonia phage Kc263</name>
    <dbReference type="NCBI Taxonomy" id="2863194"/>
    <lineage>
        <taxon>Viruses</taxon>
        <taxon>Duplodnaviria</taxon>
        <taxon>Heunggongvirae</taxon>
        <taxon>Uroviricota</taxon>
        <taxon>Caudoviricetes</taxon>
        <taxon>Chimalliviridae</taxon>
        <taxon>Branisovskavirus</taxon>
        <taxon>Branisovskavirus Kc263</taxon>
    </lineage>
</organism>
<dbReference type="RefSeq" id="YP_010676745.1">
    <property type="nucleotide sequence ID" value="NC_071015.1"/>
</dbReference>
<evidence type="ECO:0000313" key="1">
    <source>
        <dbReference type="EMBL" id="QYN79933.1"/>
    </source>
</evidence>
<protein>
    <submittedName>
        <fullName evidence="1">Uncharacterized protein</fullName>
    </submittedName>
</protein>
<name>A0AAE7WFI2_9CAUD</name>
<keyword evidence="2" id="KW-1185">Reference proteome</keyword>
<dbReference type="GeneID" id="77953110"/>
<evidence type="ECO:0000313" key="2">
    <source>
        <dbReference type="Proteomes" id="UP000828443"/>
    </source>
</evidence>
<reference evidence="1" key="1">
    <citation type="journal article" date="2021" name="Viruses">
        <title>Novel Viruses That Lyse Plant and Human Strains of Kosakonia cowanii.</title>
        <authorList>
            <person name="Petrzik K."/>
            <person name="Brazdova S."/>
            <person name="Krawczyk K."/>
        </authorList>
    </citation>
    <scope>NUCLEOTIDE SEQUENCE</scope>
</reference>
<dbReference type="EMBL" id="MZ348422">
    <property type="protein sequence ID" value="QYN79933.1"/>
    <property type="molecule type" value="Genomic_DNA"/>
</dbReference>
<sequence>MLTRANKPVSSRPTYPTEKEALAMHTEPFSDFIKEMLVNTQSTPRSPRLVRLVGGENLPCTITDAIKAVYPDMLPEVIVRFRMAGLAEVLTMPGMTMDKFRDKLMVKLAEVNGCWPAILETGKLNARFEWHQIRVALWVGIYDHNFELTGDHQAAYKFAELYKDEIDRFCYDFKARASNHGKNDTASISRETFEHVKSEILTHGTCKTYSVEIHRGPTVVLS</sequence>
<dbReference type="KEGG" id="vg:77953110"/>
<proteinExistence type="predicted"/>
<accession>A0AAE7WFI2</accession>